<keyword evidence="2" id="KW-1185">Reference proteome</keyword>
<gene>
    <name evidence="1" type="ORF">PAXRUDRAFT_824548</name>
</gene>
<accession>A0A0D0DUA3</accession>
<proteinExistence type="predicted"/>
<dbReference type="Proteomes" id="UP000054538">
    <property type="component" value="Unassembled WGS sequence"/>
</dbReference>
<evidence type="ECO:0000313" key="2">
    <source>
        <dbReference type="Proteomes" id="UP000054538"/>
    </source>
</evidence>
<dbReference type="EMBL" id="KN824919">
    <property type="protein sequence ID" value="KIK97823.1"/>
    <property type="molecule type" value="Genomic_DNA"/>
</dbReference>
<sequence>MKTLRISICHATVTMFHVRNRTAFCRASSDQSNATHQHVSTASTPHSIGSAWLFIFLWPT</sequence>
<evidence type="ECO:0000313" key="1">
    <source>
        <dbReference type="EMBL" id="KIK97823.1"/>
    </source>
</evidence>
<dbReference type="AlphaFoldDB" id="A0A0D0DUA3"/>
<name>A0A0D0DUA3_9AGAM</name>
<dbReference type="InParanoid" id="A0A0D0DUA3"/>
<protein>
    <submittedName>
        <fullName evidence="1">Uncharacterized protein</fullName>
    </submittedName>
</protein>
<dbReference type="HOGENOM" id="CLU_2942486_0_0_1"/>
<reference evidence="2" key="2">
    <citation type="submission" date="2015-01" db="EMBL/GenBank/DDBJ databases">
        <title>Evolutionary Origins and Diversification of the Mycorrhizal Mutualists.</title>
        <authorList>
            <consortium name="DOE Joint Genome Institute"/>
            <consortium name="Mycorrhizal Genomics Consortium"/>
            <person name="Kohler A."/>
            <person name="Kuo A."/>
            <person name="Nagy L.G."/>
            <person name="Floudas D."/>
            <person name="Copeland A."/>
            <person name="Barry K.W."/>
            <person name="Cichocki N."/>
            <person name="Veneault-Fourrey C."/>
            <person name="LaButti K."/>
            <person name="Lindquist E.A."/>
            <person name="Lipzen A."/>
            <person name="Lundell T."/>
            <person name="Morin E."/>
            <person name="Murat C."/>
            <person name="Riley R."/>
            <person name="Ohm R."/>
            <person name="Sun H."/>
            <person name="Tunlid A."/>
            <person name="Henrissat B."/>
            <person name="Grigoriev I.V."/>
            <person name="Hibbett D.S."/>
            <person name="Martin F."/>
        </authorList>
    </citation>
    <scope>NUCLEOTIDE SEQUENCE [LARGE SCALE GENOMIC DNA]</scope>
    <source>
        <strain evidence="2">Ve08.2h10</strain>
    </source>
</reference>
<organism evidence="1 2">
    <name type="scientific">Paxillus rubicundulus Ve08.2h10</name>
    <dbReference type="NCBI Taxonomy" id="930991"/>
    <lineage>
        <taxon>Eukaryota</taxon>
        <taxon>Fungi</taxon>
        <taxon>Dikarya</taxon>
        <taxon>Basidiomycota</taxon>
        <taxon>Agaricomycotina</taxon>
        <taxon>Agaricomycetes</taxon>
        <taxon>Agaricomycetidae</taxon>
        <taxon>Boletales</taxon>
        <taxon>Paxilineae</taxon>
        <taxon>Paxillaceae</taxon>
        <taxon>Paxillus</taxon>
    </lineage>
</organism>
<reference evidence="1 2" key="1">
    <citation type="submission" date="2014-04" db="EMBL/GenBank/DDBJ databases">
        <authorList>
            <consortium name="DOE Joint Genome Institute"/>
            <person name="Kuo A."/>
            <person name="Kohler A."/>
            <person name="Jargeat P."/>
            <person name="Nagy L.G."/>
            <person name="Floudas D."/>
            <person name="Copeland A."/>
            <person name="Barry K.W."/>
            <person name="Cichocki N."/>
            <person name="Veneault-Fourrey C."/>
            <person name="LaButti K."/>
            <person name="Lindquist E.A."/>
            <person name="Lipzen A."/>
            <person name="Lundell T."/>
            <person name="Morin E."/>
            <person name="Murat C."/>
            <person name="Sun H."/>
            <person name="Tunlid A."/>
            <person name="Henrissat B."/>
            <person name="Grigoriev I.V."/>
            <person name="Hibbett D.S."/>
            <person name="Martin F."/>
            <person name="Nordberg H.P."/>
            <person name="Cantor M.N."/>
            <person name="Hua S.X."/>
        </authorList>
    </citation>
    <scope>NUCLEOTIDE SEQUENCE [LARGE SCALE GENOMIC DNA]</scope>
    <source>
        <strain evidence="1 2">Ve08.2h10</strain>
    </source>
</reference>